<name>A0AAW5K3H2_BIFAD</name>
<dbReference type="EMBL" id="JANFYM010000012">
    <property type="protein sequence ID" value="MCQ4793701.1"/>
    <property type="molecule type" value="Genomic_DNA"/>
</dbReference>
<dbReference type="AlphaFoldDB" id="A0AAW5K3H2"/>
<evidence type="ECO:0000313" key="1">
    <source>
        <dbReference type="EMBL" id="MCQ4793701.1"/>
    </source>
</evidence>
<gene>
    <name evidence="1" type="ORF">NE692_09580</name>
</gene>
<evidence type="ECO:0000313" key="2">
    <source>
        <dbReference type="Proteomes" id="UP001206013"/>
    </source>
</evidence>
<proteinExistence type="predicted"/>
<protein>
    <submittedName>
        <fullName evidence="1">Uncharacterized protein</fullName>
    </submittedName>
</protein>
<accession>A0AAW5K3H2</accession>
<dbReference type="Proteomes" id="UP001206013">
    <property type="component" value="Unassembled WGS sequence"/>
</dbReference>
<reference evidence="1" key="1">
    <citation type="submission" date="2022-06" db="EMBL/GenBank/DDBJ databases">
        <title>Isolation of gut microbiota from human fecal samples.</title>
        <authorList>
            <person name="Pamer E.G."/>
            <person name="Barat B."/>
            <person name="Waligurski E."/>
            <person name="Medina S."/>
            <person name="Paddock L."/>
            <person name="Mostad J."/>
        </authorList>
    </citation>
    <scope>NUCLEOTIDE SEQUENCE</scope>
    <source>
        <strain evidence="1">SL.1.01</strain>
    </source>
</reference>
<organism evidence="1 2">
    <name type="scientific">Bifidobacterium adolescentis</name>
    <dbReference type="NCBI Taxonomy" id="1680"/>
    <lineage>
        <taxon>Bacteria</taxon>
        <taxon>Bacillati</taxon>
        <taxon>Actinomycetota</taxon>
        <taxon>Actinomycetes</taxon>
        <taxon>Bifidobacteriales</taxon>
        <taxon>Bifidobacteriaceae</taxon>
        <taxon>Bifidobacterium</taxon>
    </lineage>
</organism>
<sequence length="131" mass="15352">MSDNQNTPRFSTIGVTYTKHQNNAALSMSSAEDSTMRRLGFTDHREGYWYLCRSVSPDHDMTLNVEIAKDGSDWQIDVLDENFCQPYDYQYLLNVNPTLDYPNKVADECEKWFRKLSEWGLLHGWHEGMYV</sequence>
<dbReference type="RefSeq" id="WP_256134701.1">
    <property type="nucleotide sequence ID" value="NZ_JANFYM010000012.1"/>
</dbReference>
<comment type="caution">
    <text evidence="1">The sequence shown here is derived from an EMBL/GenBank/DDBJ whole genome shotgun (WGS) entry which is preliminary data.</text>
</comment>